<evidence type="ECO:0000256" key="6">
    <source>
        <dbReference type="ARBA" id="ARBA00023237"/>
    </source>
</evidence>
<dbReference type="Gene3D" id="2.170.130.10">
    <property type="entry name" value="TonB-dependent receptor, plug domain"/>
    <property type="match status" value="1"/>
</dbReference>
<dbReference type="PROSITE" id="PS52016">
    <property type="entry name" value="TONB_DEPENDENT_REC_3"/>
    <property type="match status" value="1"/>
</dbReference>
<dbReference type="InterPro" id="IPR012910">
    <property type="entry name" value="Plug_dom"/>
</dbReference>
<dbReference type="GO" id="GO:0009279">
    <property type="term" value="C:cell outer membrane"/>
    <property type="evidence" value="ECO:0007669"/>
    <property type="project" value="UniProtKB-SubCell"/>
</dbReference>
<evidence type="ECO:0000256" key="5">
    <source>
        <dbReference type="ARBA" id="ARBA00023136"/>
    </source>
</evidence>
<evidence type="ECO:0000256" key="2">
    <source>
        <dbReference type="ARBA" id="ARBA00022448"/>
    </source>
</evidence>
<reference evidence="10 11" key="1">
    <citation type="submission" date="2017-08" db="EMBL/GenBank/DDBJ databases">
        <title>The complete genome sequence of Maribacter sp. B1, isolated from deep-sea sediment.</title>
        <authorList>
            <person name="Wu Y.-H."/>
            <person name="Cheng H."/>
            <person name="Xu X.-W."/>
        </authorList>
    </citation>
    <scope>NUCLEOTIDE SEQUENCE [LARGE SCALE GENOMIC DNA]</scope>
    <source>
        <strain evidence="10 11">B1</strain>
    </source>
</reference>
<gene>
    <name evidence="10" type="ORF">CJ263_00730</name>
</gene>
<feature type="chain" id="PRO_5012443175" evidence="8">
    <location>
        <begin position="40"/>
        <end position="1137"/>
    </location>
</feature>
<evidence type="ECO:0000256" key="4">
    <source>
        <dbReference type="ARBA" id="ARBA00022692"/>
    </source>
</evidence>
<feature type="signal peptide" evidence="8">
    <location>
        <begin position="1"/>
        <end position="39"/>
    </location>
</feature>
<evidence type="ECO:0000256" key="8">
    <source>
        <dbReference type="SAM" id="SignalP"/>
    </source>
</evidence>
<dbReference type="AlphaFoldDB" id="A0A223V0P4"/>
<dbReference type="FunFam" id="2.60.40.1120:FF:000003">
    <property type="entry name" value="Outer membrane protein Omp121"/>
    <property type="match status" value="1"/>
</dbReference>
<dbReference type="RefSeq" id="WP_094995507.1">
    <property type="nucleotide sequence ID" value="NZ_BMJL01000001.1"/>
</dbReference>
<dbReference type="EMBL" id="CP022957">
    <property type="protein sequence ID" value="ASV28872.1"/>
    <property type="molecule type" value="Genomic_DNA"/>
</dbReference>
<evidence type="ECO:0000256" key="3">
    <source>
        <dbReference type="ARBA" id="ARBA00022452"/>
    </source>
</evidence>
<keyword evidence="4 7" id="KW-0812">Transmembrane</keyword>
<name>A0A223V0P4_9FLAO</name>
<evidence type="ECO:0000259" key="9">
    <source>
        <dbReference type="Pfam" id="PF07715"/>
    </source>
</evidence>
<dbReference type="InterPro" id="IPR023997">
    <property type="entry name" value="TonB-dep_OMP_SusC/RagA_CS"/>
</dbReference>
<evidence type="ECO:0000256" key="7">
    <source>
        <dbReference type="PROSITE-ProRule" id="PRU01360"/>
    </source>
</evidence>
<keyword evidence="2 7" id="KW-0813">Transport</keyword>
<keyword evidence="6 7" id="KW-0998">Cell outer membrane</keyword>
<dbReference type="Gene3D" id="2.60.40.1120">
    <property type="entry name" value="Carboxypeptidase-like, regulatory domain"/>
    <property type="match status" value="1"/>
</dbReference>
<dbReference type="InterPro" id="IPR037066">
    <property type="entry name" value="Plug_dom_sf"/>
</dbReference>
<evidence type="ECO:0000313" key="11">
    <source>
        <dbReference type="Proteomes" id="UP000215244"/>
    </source>
</evidence>
<dbReference type="SUPFAM" id="SSF56935">
    <property type="entry name" value="Porins"/>
    <property type="match status" value="1"/>
</dbReference>
<feature type="domain" description="TonB-dependent receptor plug" evidence="9">
    <location>
        <begin position="144"/>
        <end position="248"/>
    </location>
</feature>
<comment type="similarity">
    <text evidence="7">Belongs to the TonB-dependent receptor family.</text>
</comment>
<evidence type="ECO:0000256" key="1">
    <source>
        <dbReference type="ARBA" id="ARBA00004571"/>
    </source>
</evidence>
<organism evidence="10 11">
    <name type="scientific">Maribacter cobaltidurans</name>
    <dbReference type="NCBI Taxonomy" id="1178778"/>
    <lineage>
        <taxon>Bacteria</taxon>
        <taxon>Pseudomonadati</taxon>
        <taxon>Bacteroidota</taxon>
        <taxon>Flavobacteriia</taxon>
        <taxon>Flavobacteriales</taxon>
        <taxon>Flavobacteriaceae</taxon>
        <taxon>Maribacter</taxon>
    </lineage>
</organism>
<dbReference type="Proteomes" id="UP000215244">
    <property type="component" value="Chromosome"/>
</dbReference>
<accession>A0A223V0P4</accession>
<dbReference type="NCBIfam" id="TIGR04057">
    <property type="entry name" value="SusC_RagA_signa"/>
    <property type="match status" value="1"/>
</dbReference>
<dbReference type="SUPFAM" id="SSF49464">
    <property type="entry name" value="Carboxypeptidase regulatory domain-like"/>
    <property type="match status" value="1"/>
</dbReference>
<protein>
    <submittedName>
        <fullName evidence="10">SusC/RagA family protein</fullName>
    </submittedName>
</protein>
<dbReference type="InterPro" id="IPR008969">
    <property type="entry name" value="CarboxyPept-like_regulatory"/>
</dbReference>
<dbReference type="InterPro" id="IPR036942">
    <property type="entry name" value="Beta-barrel_TonB_sf"/>
</dbReference>
<keyword evidence="3 7" id="KW-1134">Transmembrane beta strand</keyword>
<dbReference type="KEGG" id="marb:CJ263_00730"/>
<keyword evidence="11" id="KW-1185">Reference proteome</keyword>
<sequence length="1137" mass="123920">MNQKHDFKLMKSKKRFSFFKSGILSMVICLGVQLTSANATTTNIKFVLDETLQSTVTGTVTDESGTPLPGANVIEKGTTNGTQTDFDGNFTLNVESGATLVFSYIGFQSQEVAVNGRSTIDVTLAEDAAALDEVVVTGYQVLTKRETTAAVSIVKAEELAAIPSGNVEQQLAGRVAGVNVITNGQPGTQSVVRVRGFGAFGGNQPLYVVDGVPVLDIGFLNPDDIQTTTVLKDAAAASIYGSRAANGVIVYTTKSGNRQGRTQINIDIQSGVTDPNVNGSPKMLNPQQMAEYTHLAYENNARANGTAPQYTHPQYGTNPTPSFPDYLHASYTDANGDPVSLNGIRGSVDLAQIRASYEANPGGTFLIRPNLQGTNWYKEITRIAPQTRASLNMRGGNEKGSYYLGLGLQSLQGILLENDQQRYTARFNSDWDLTPWLKIGENLQVTYNSVRGQTGATGGLGIADDESEILSAYRMPTVIPVFDEFGSYASTRAGGFNNPRNPVRRLKQDRGNDVAFDMSLFGNVFAEIQPLKGLTFRTSLGGQYSQFNSLNYDYIYLGDSEPQASFAFQENSRYGFQWTFTNTVSYEKLFGKHKINLFGGYEAINGAASPVTRAQGREVQVRATSGNPISTDLDFVTPQAIGNEVPQSFIFSGVNFSSVFGKLDYNFDERYYLTGVIRRDGSSVFGASNRFGVFPAVSAAWRTIDEAFMQNQTFFSDLKFRVGWGEMGNSNNVSPTNQFSLFGAAIDNTFYPIGGQNSGADQGFAATTIGNPDAKWETSVTTNVGFDAAFFGNKVQLVFDWWKKDTKDLLFPRPLPAVTGNYATAPLVNIGEMSNRGVDFQIIWRDNITEDLSFDITLNNSFLKNEIVSFDEELGLDFVDGGLNGNFGGNFRGLQPTRNFVGKPLSSFFGYQVVGYFNSQAEVDANTYTNDEGDVLPAQDGQGLGRFKYADINGDGRITPDDRTYLGDPIPEYSGGAVLNLKYKNLSFETFWNWTTGVELFNAGKWFRDFFGTFEGSAKGVAAFNSWTPELGNNAAAPIWESATNISTSGASNSWYVESGDYLRLQRLAVNYDFREIADNLGIAKLNVGFSANNIWTITKYSGLDPGVAGEADTRLGVDVGNYPVTPSYLFNVNIGL</sequence>
<dbReference type="OrthoDB" id="9768177at2"/>
<proteinExistence type="inferred from homology"/>
<dbReference type="Pfam" id="PF07715">
    <property type="entry name" value="Plug"/>
    <property type="match status" value="1"/>
</dbReference>
<evidence type="ECO:0000313" key="10">
    <source>
        <dbReference type="EMBL" id="ASV28872.1"/>
    </source>
</evidence>
<dbReference type="Pfam" id="PF13715">
    <property type="entry name" value="CarbopepD_reg_2"/>
    <property type="match status" value="1"/>
</dbReference>
<comment type="subcellular location">
    <subcellularLocation>
        <location evidence="1 7">Cell outer membrane</location>
        <topology evidence="1 7">Multi-pass membrane protein</topology>
    </subcellularLocation>
</comment>
<dbReference type="Gene3D" id="2.40.170.20">
    <property type="entry name" value="TonB-dependent receptor, beta-barrel domain"/>
    <property type="match status" value="1"/>
</dbReference>
<dbReference type="InterPro" id="IPR023996">
    <property type="entry name" value="TonB-dep_OMP_SusC/RagA"/>
</dbReference>
<dbReference type="InterPro" id="IPR039426">
    <property type="entry name" value="TonB-dep_rcpt-like"/>
</dbReference>
<dbReference type="NCBIfam" id="TIGR04056">
    <property type="entry name" value="OMP_RagA_SusC"/>
    <property type="match status" value="1"/>
</dbReference>
<keyword evidence="5 7" id="KW-0472">Membrane</keyword>
<keyword evidence="8" id="KW-0732">Signal</keyword>